<dbReference type="Proteomes" id="UP000052012">
    <property type="component" value="Unassembled WGS sequence"/>
</dbReference>
<feature type="transmembrane region" description="Helical" evidence="1">
    <location>
        <begin position="144"/>
        <end position="177"/>
    </location>
</feature>
<protein>
    <submittedName>
        <fullName evidence="2">Uncharacterized protein</fullName>
    </submittedName>
</protein>
<feature type="transmembrane region" description="Helical" evidence="1">
    <location>
        <begin position="331"/>
        <end position="353"/>
    </location>
</feature>
<dbReference type="EMBL" id="AYYQ01000005">
    <property type="protein sequence ID" value="KRM69324.1"/>
    <property type="molecule type" value="Genomic_DNA"/>
</dbReference>
<feature type="transmembrane region" description="Helical" evidence="1">
    <location>
        <begin position="92"/>
        <end position="110"/>
    </location>
</feature>
<feature type="transmembrane region" description="Helical" evidence="1">
    <location>
        <begin position="189"/>
        <end position="209"/>
    </location>
</feature>
<comment type="caution">
    <text evidence="2">The sequence shown here is derived from an EMBL/GenBank/DDBJ whole genome shotgun (WGS) entry which is preliminary data.</text>
</comment>
<feature type="transmembrane region" description="Helical" evidence="1">
    <location>
        <begin position="252"/>
        <end position="268"/>
    </location>
</feature>
<dbReference type="AlphaFoldDB" id="A0A0R2B2Z5"/>
<keyword evidence="1" id="KW-1133">Transmembrane helix</keyword>
<proteinExistence type="predicted"/>
<sequence>MLILTAASPIFKINSAWDANMMFTVGKSIWHGMLPYKDLFDQRGPLIYFMHSIAALISYKSFLGIYIFESIALSIDLIYIHKIIRSFFKNNFAKWTTFLIIPIMFNSYFFENGDLPEEFITPMIIIMIYQSLKYDIDTMPNHLYILQAMFVGIAFWTKYTLIAPWIGFFGYIFMYFLIHKKYKKIIKIIYNFLVGFLIITTPIILFYWFNKALHSLFYVYFYLNLNYYHKNSFTPINVIKNTILFPFGGKENAIMAILFVIGISYVIINHKKINNLCLILLTLATDLIVIMGASNNYRYYLVGLGAYLIFFILALAHFSTTLSFKLTKFKIIMFILTCLVLTTITNNSLNLAIKQFQGKNTFQLKYAKIINQSSDKSLLNYGNLDVGIYTAAGIIPKDKYFSQINMTAYKVVHNSQLKYLKHKKDNFVEITESVDDKNNFNVEASPYLIKNYQLVAQTTSSFENSNFKNKLYKLKY</sequence>
<keyword evidence="3" id="KW-1185">Reference proteome</keyword>
<evidence type="ECO:0000256" key="1">
    <source>
        <dbReference type="SAM" id="Phobius"/>
    </source>
</evidence>
<keyword evidence="1" id="KW-0472">Membrane</keyword>
<keyword evidence="1" id="KW-0812">Transmembrane</keyword>
<accession>A0A0R2B2Z5</accession>
<feature type="transmembrane region" description="Helical" evidence="1">
    <location>
        <begin position="299"/>
        <end position="319"/>
    </location>
</feature>
<dbReference type="PATRIC" id="fig|1423781.4.peg.1250"/>
<evidence type="ECO:0000313" key="2">
    <source>
        <dbReference type="EMBL" id="KRM69324.1"/>
    </source>
</evidence>
<evidence type="ECO:0000313" key="3">
    <source>
        <dbReference type="Proteomes" id="UP000052012"/>
    </source>
</evidence>
<name>A0A0R2B2Z5_9LACO</name>
<dbReference type="RefSeq" id="WP_237757219.1">
    <property type="nucleotide sequence ID" value="NZ_AYYQ01000005.1"/>
</dbReference>
<gene>
    <name evidence="2" type="ORF">FD06_GL001206</name>
</gene>
<dbReference type="STRING" id="1423781.FD06_GL001206"/>
<reference evidence="2 3" key="1">
    <citation type="journal article" date="2015" name="Genome Announc.">
        <title>Expanding the biotechnology potential of lactobacilli through comparative genomics of 213 strains and associated genera.</title>
        <authorList>
            <person name="Sun Z."/>
            <person name="Harris H.M."/>
            <person name="McCann A."/>
            <person name="Guo C."/>
            <person name="Argimon S."/>
            <person name="Zhang W."/>
            <person name="Yang X."/>
            <person name="Jeffery I.B."/>
            <person name="Cooney J.C."/>
            <person name="Kagawa T.F."/>
            <person name="Liu W."/>
            <person name="Song Y."/>
            <person name="Salvetti E."/>
            <person name="Wrobel A."/>
            <person name="Rasinkangas P."/>
            <person name="Parkhill J."/>
            <person name="Rea M.C."/>
            <person name="O'Sullivan O."/>
            <person name="Ritari J."/>
            <person name="Douillard F.P."/>
            <person name="Paul Ross R."/>
            <person name="Yang R."/>
            <person name="Briner A.E."/>
            <person name="Felis G.E."/>
            <person name="de Vos W.M."/>
            <person name="Barrangou R."/>
            <person name="Klaenhammer T.R."/>
            <person name="Caufield P.W."/>
            <person name="Cui Y."/>
            <person name="Zhang H."/>
            <person name="O'Toole P.W."/>
        </authorList>
    </citation>
    <scope>NUCLEOTIDE SEQUENCE [LARGE SCALE GENOMIC DNA]</scope>
    <source>
        <strain evidence="2 3">DSM 23829</strain>
    </source>
</reference>
<feature type="transmembrane region" description="Helical" evidence="1">
    <location>
        <begin position="47"/>
        <end position="80"/>
    </location>
</feature>
<organism evidence="2 3">
    <name type="scientific">Apilactobacillus ozensis DSM 23829 = JCM 17196</name>
    <dbReference type="NCBI Taxonomy" id="1423781"/>
    <lineage>
        <taxon>Bacteria</taxon>
        <taxon>Bacillati</taxon>
        <taxon>Bacillota</taxon>
        <taxon>Bacilli</taxon>
        <taxon>Lactobacillales</taxon>
        <taxon>Lactobacillaceae</taxon>
        <taxon>Apilactobacillus</taxon>
    </lineage>
</organism>